<evidence type="ECO:0000313" key="1">
    <source>
        <dbReference type="EMBL" id="SES38309.1"/>
    </source>
</evidence>
<dbReference type="EMBL" id="FOGO01000023">
    <property type="protein sequence ID" value="SES38309.1"/>
    <property type="molecule type" value="Genomic_DNA"/>
</dbReference>
<evidence type="ECO:0000313" key="2">
    <source>
        <dbReference type="Proteomes" id="UP000182841"/>
    </source>
</evidence>
<evidence type="ECO:0008006" key="3">
    <source>
        <dbReference type="Google" id="ProtNLM"/>
    </source>
</evidence>
<dbReference type="AlphaFoldDB" id="A0A1H9WWW5"/>
<organism evidence="1 2">
    <name type="scientific">Streptomyces qinglanensis</name>
    <dbReference type="NCBI Taxonomy" id="943816"/>
    <lineage>
        <taxon>Bacteria</taxon>
        <taxon>Bacillati</taxon>
        <taxon>Actinomycetota</taxon>
        <taxon>Actinomycetes</taxon>
        <taxon>Kitasatosporales</taxon>
        <taxon>Streptomycetaceae</taxon>
        <taxon>Streptomyces</taxon>
    </lineage>
</organism>
<accession>A0A1H9WWW5</accession>
<protein>
    <recommendedName>
        <fullName evidence="3">DUF4913 domain-containing protein</fullName>
    </recommendedName>
</protein>
<keyword evidence="2" id="KW-1185">Reference proteome</keyword>
<name>A0A1H9WWW5_9ACTN</name>
<sequence length="175" mass="19929">MSEYTLEGMEGGLEDPGSLWPELPELEEESAAYGWVWSAMTPAERRAKMRELAEWVQWLRTTFELHNQIPQCWYRHPPVREHLTALYAGWVRTYCQPAPGRDLAEAEWLSTLHGFLPRLQVASCANGTHHEAPPRPAVRPEAQEEFEDYLTVSEFGTAESAHPAEAEALRQATDI</sequence>
<gene>
    <name evidence="1" type="ORF">SAMN05421870_12310</name>
</gene>
<dbReference type="RefSeq" id="WP_239502317.1">
    <property type="nucleotide sequence ID" value="NZ_FOGO01000023.1"/>
</dbReference>
<proteinExistence type="predicted"/>
<dbReference type="Proteomes" id="UP000182841">
    <property type="component" value="Unassembled WGS sequence"/>
</dbReference>
<reference evidence="2" key="1">
    <citation type="submission" date="2016-10" db="EMBL/GenBank/DDBJ databases">
        <authorList>
            <person name="Varghese N."/>
            <person name="Submissions S."/>
        </authorList>
    </citation>
    <scope>NUCLEOTIDE SEQUENCE [LARGE SCALE GENOMIC DNA]</scope>
    <source>
        <strain evidence="2">CGMCC 4.6825</strain>
    </source>
</reference>